<dbReference type="RefSeq" id="WP_183593515.1">
    <property type="nucleotide sequence ID" value="NZ_JACHWR010000002.1"/>
</dbReference>
<sequence length="106" mass="11300">MSVRTFLVEGAHGPIEPAEGRRLALELREQLRDARERGVLTGAWARAGGGRLLVMEALDGDAVDAELAAMSAHHTQTWTVTELFDLAAALDSFLADDLQGSGADGR</sequence>
<evidence type="ECO:0000313" key="2">
    <source>
        <dbReference type="Proteomes" id="UP000589626"/>
    </source>
</evidence>
<protein>
    <recommendedName>
        <fullName evidence="3">Muconolactone isomerase domain-containing protein</fullName>
    </recommendedName>
</protein>
<accession>A0A7W4VXY6</accession>
<evidence type="ECO:0000313" key="1">
    <source>
        <dbReference type="EMBL" id="MBB3043740.1"/>
    </source>
</evidence>
<dbReference type="AlphaFoldDB" id="A0A7W4VXY6"/>
<keyword evidence="2" id="KW-1185">Reference proteome</keyword>
<reference evidence="1 2" key="1">
    <citation type="submission" date="2020-08" db="EMBL/GenBank/DDBJ databases">
        <title>Sequencing the genomes of 1000 actinobacteria strains.</title>
        <authorList>
            <person name="Klenk H.-P."/>
        </authorList>
    </citation>
    <scope>NUCLEOTIDE SEQUENCE [LARGE SCALE GENOMIC DNA]</scope>
    <source>
        <strain evidence="1 2">DSM 105498</strain>
    </source>
</reference>
<dbReference type="Proteomes" id="UP000589626">
    <property type="component" value="Unassembled WGS sequence"/>
</dbReference>
<evidence type="ECO:0008006" key="3">
    <source>
        <dbReference type="Google" id="ProtNLM"/>
    </source>
</evidence>
<comment type="caution">
    <text evidence="1">The sequence shown here is derived from an EMBL/GenBank/DDBJ whole genome shotgun (WGS) entry which is preliminary data.</text>
</comment>
<proteinExistence type="predicted"/>
<gene>
    <name evidence="1" type="ORF">FHU40_003558</name>
</gene>
<name>A0A7W4VXY6_9ACTN</name>
<organism evidence="1 2">
    <name type="scientific">Nocardioides soli</name>
    <dbReference type="NCBI Taxonomy" id="1036020"/>
    <lineage>
        <taxon>Bacteria</taxon>
        <taxon>Bacillati</taxon>
        <taxon>Actinomycetota</taxon>
        <taxon>Actinomycetes</taxon>
        <taxon>Propionibacteriales</taxon>
        <taxon>Nocardioidaceae</taxon>
        <taxon>Nocardioides</taxon>
    </lineage>
</organism>
<dbReference type="EMBL" id="JACHWR010000002">
    <property type="protein sequence ID" value="MBB3043740.1"/>
    <property type="molecule type" value="Genomic_DNA"/>
</dbReference>